<feature type="domain" description="SSD" evidence="10">
    <location>
        <begin position="369"/>
        <end position="494"/>
    </location>
</feature>
<dbReference type="PANTHER" id="PTHR32063">
    <property type="match status" value="1"/>
</dbReference>
<evidence type="ECO:0000256" key="2">
    <source>
        <dbReference type="ARBA" id="ARBA00010942"/>
    </source>
</evidence>
<comment type="similarity">
    <text evidence="2 9">Belongs to the resistance-nodulation-cell division (RND) (TC 2.A.6) family.</text>
</comment>
<dbReference type="PANTHER" id="PTHR32063:SF10">
    <property type="entry name" value="EFFLUX PUMP MEMBRANE TRANSPORTER"/>
    <property type="match status" value="1"/>
</dbReference>
<feature type="transmembrane region" description="Helical" evidence="9">
    <location>
        <begin position="893"/>
        <end position="913"/>
    </location>
</feature>
<comment type="caution">
    <text evidence="9">Lacks conserved residue(s) required for the propagation of feature annotation.</text>
</comment>
<organism evidence="11 12">
    <name type="scientific">Achromobacter pulmonis</name>
    <dbReference type="NCBI Taxonomy" id="1389932"/>
    <lineage>
        <taxon>Bacteria</taxon>
        <taxon>Pseudomonadati</taxon>
        <taxon>Pseudomonadota</taxon>
        <taxon>Betaproteobacteria</taxon>
        <taxon>Burkholderiales</taxon>
        <taxon>Alcaligenaceae</taxon>
        <taxon>Achromobacter</taxon>
    </lineage>
</organism>
<evidence type="ECO:0000256" key="8">
    <source>
        <dbReference type="ARBA" id="ARBA00023136"/>
    </source>
</evidence>
<dbReference type="InterPro" id="IPR004764">
    <property type="entry name" value="MdtF-like"/>
</dbReference>
<feature type="transmembrane region" description="Helical" evidence="9">
    <location>
        <begin position="365"/>
        <end position="385"/>
    </location>
</feature>
<dbReference type="NCBIfam" id="NF000282">
    <property type="entry name" value="RND_permease_1"/>
    <property type="match status" value="1"/>
</dbReference>
<keyword evidence="7 9" id="KW-1133">Transmembrane helix</keyword>
<dbReference type="Gene3D" id="3.30.70.1430">
    <property type="entry name" value="Multidrug efflux transporter AcrB pore domain"/>
    <property type="match status" value="2"/>
</dbReference>
<dbReference type="PROSITE" id="PS50156">
    <property type="entry name" value="SSD"/>
    <property type="match status" value="1"/>
</dbReference>
<dbReference type="GO" id="GO:0015562">
    <property type="term" value="F:efflux transmembrane transporter activity"/>
    <property type="evidence" value="ECO:0007669"/>
    <property type="project" value="InterPro"/>
</dbReference>
<evidence type="ECO:0000313" key="11">
    <source>
        <dbReference type="EMBL" id="CAB3865445.1"/>
    </source>
</evidence>
<evidence type="ECO:0000259" key="10">
    <source>
        <dbReference type="PROSITE" id="PS50156"/>
    </source>
</evidence>
<dbReference type="Gene3D" id="1.20.1640.10">
    <property type="entry name" value="Multidrug efflux transporter AcrB transmembrane domain"/>
    <property type="match status" value="2"/>
</dbReference>
<comment type="subcellular location">
    <subcellularLocation>
        <location evidence="1 9">Cell inner membrane</location>
        <topology evidence="1 9">Multi-pass membrane protein</topology>
    </subcellularLocation>
</comment>
<dbReference type="InterPro" id="IPR027463">
    <property type="entry name" value="AcrB_DN_DC_subdom"/>
</dbReference>
<feature type="transmembrane region" description="Helical" evidence="9">
    <location>
        <begin position="995"/>
        <end position="1022"/>
    </location>
</feature>
<dbReference type="Pfam" id="PF00873">
    <property type="entry name" value="ACR_tran"/>
    <property type="match status" value="1"/>
</dbReference>
<keyword evidence="12" id="KW-1185">Reference proteome</keyword>
<dbReference type="EMBL" id="CADIKZ010000006">
    <property type="protein sequence ID" value="CAB3865445.1"/>
    <property type="molecule type" value="Genomic_DNA"/>
</dbReference>
<dbReference type="Gene3D" id="3.30.2090.10">
    <property type="entry name" value="Multidrug efflux transporter AcrB TolC docking domain, DN and DC subdomains"/>
    <property type="match status" value="2"/>
</dbReference>
<feature type="transmembrane region" description="Helical" evidence="9">
    <location>
        <begin position="968"/>
        <end position="989"/>
    </location>
</feature>
<dbReference type="SUPFAM" id="SSF82693">
    <property type="entry name" value="Multidrug efflux transporter AcrB pore domain, PN1, PN2, PC1 and PC2 subdomains"/>
    <property type="match status" value="3"/>
</dbReference>
<keyword evidence="3 9" id="KW-0813">Transport</keyword>
<dbReference type="NCBIfam" id="NF007131">
    <property type="entry name" value="PRK09577.1"/>
    <property type="match status" value="1"/>
</dbReference>
<dbReference type="SUPFAM" id="SSF82714">
    <property type="entry name" value="Multidrug efflux transporter AcrB TolC docking domain, DN and DC subdomains"/>
    <property type="match status" value="2"/>
</dbReference>
<dbReference type="GO" id="GO:0005886">
    <property type="term" value="C:plasma membrane"/>
    <property type="evidence" value="ECO:0007669"/>
    <property type="project" value="UniProtKB-SubCell"/>
</dbReference>
<feature type="transmembrane region" description="Helical" evidence="9">
    <location>
        <begin position="469"/>
        <end position="496"/>
    </location>
</feature>
<dbReference type="PRINTS" id="PR00702">
    <property type="entry name" value="ACRIFLAVINRP"/>
</dbReference>
<feature type="transmembrane region" description="Helical" evidence="9">
    <location>
        <begin position="339"/>
        <end position="358"/>
    </location>
</feature>
<evidence type="ECO:0000256" key="3">
    <source>
        <dbReference type="ARBA" id="ARBA00022448"/>
    </source>
</evidence>
<dbReference type="AlphaFoldDB" id="A0A6S7DYA5"/>
<evidence type="ECO:0000256" key="5">
    <source>
        <dbReference type="ARBA" id="ARBA00022519"/>
    </source>
</evidence>
<dbReference type="Proteomes" id="UP000494203">
    <property type="component" value="Unassembled WGS sequence"/>
</dbReference>
<dbReference type="InterPro" id="IPR001036">
    <property type="entry name" value="Acrflvin-R"/>
</dbReference>
<dbReference type="RefSeq" id="WP_175140894.1">
    <property type="nucleotide sequence ID" value="NZ_CADIKZ010000006.1"/>
</dbReference>
<gene>
    <name evidence="11" type="primary">acrB_1</name>
    <name evidence="11" type="ORF">LMG26788_02492</name>
</gene>
<feature type="transmembrane region" description="Helical" evidence="9">
    <location>
        <begin position="391"/>
        <end position="412"/>
    </location>
</feature>
<proteinExistence type="inferred from homology"/>
<reference evidence="11 12" key="1">
    <citation type="submission" date="2020-04" db="EMBL/GenBank/DDBJ databases">
        <authorList>
            <person name="De Canck E."/>
        </authorList>
    </citation>
    <scope>NUCLEOTIDE SEQUENCE [LARGE SCALE GENOMIC DNA]</scope>
    <source>
        <strain evidence="11 12">LMG 26788</strain>
    </source>
</reference>
<dbReference type="SUPFAM" id="SSF82866">
    <property type="entry name" value="Multidrug efflux transporter AcrB transmembrane domain"/>
    <property type="match status" value="2"/>
</dbReference>
<dbReference type="Gene3D" id="3.30.70.1320">
    <property type="entry name" value="Multidrug efflux transporter AcrB pore domain like"/>
    <property type="match status" value="1"/>
</dbReference>
<evidence type="ECO:0000256" key="4">
    <source>
        <dbReference type="ARBA" id="ARBA00022475"/>
    </source>
</evidence>
<accession>A0A6S7DYA5</accession>
<dbReference type="FunFam" id="1.20.1640.10:FF:000001">
    <property type="entry name" value="Efflux pump membrane transporter"/>
    <property type="match status" value="1"/>
</dbReference>
<feature type="transmembrane region" description="Helical" evidence="9">
    <location>
        <begin position="538"/>
        <end position="556"/>
    </location>
</feature>
<name>A0A6S7DYA5_9BURK</name>
<evidence type="ECO:0000256" key="1">
    <source>
        <dbReference type="ARBA" id="ARBA00004429"/>
    </source>
</evidence>
<dbReference type="NCBIfam" id="TIGR00915">
    <property type="entry name" value="2A0602"/>
    <property type="match status" value="1"/>
</dbReference>
<evidence type="ECO:0000256" key="6">
    <source>
        <dbReference type="ARBA" id="ARBA00022692"/>
    </source>
</evidence>
<dbReference type="FunFam" id="3.30.70.1430:FF:000001">
    <property type="entry name" value="Efflux pump membrane transporter"/>
    <property type="match status" value="1"/>
</dbReference>
<dbReference type="GO" id="GO:0042910">
    <property type="term" value="F:xenobiotic transmembrane transporter activity"/>
    <property type="evidence" value="ECO:0007669"/>
    <property type="project" value="TreeGrafter"/>
</dbReference>
<evidence type="ECO:0000256" key="9">
    <source>
        <dbReference type="RuleBase" id="RU364070"/>
    </source>
</evidence>
<evidence type="ECO:0000256" key="7">
    <source>
        <dbReference type="ARBA" id="ARBA00022989"/>
    </source>
</evidence>
<dbReference type="Gene3D" id="3.30.70.1440">
    <property type="entry name" value="Multidrug efflux transporter AcrB pore domain"/>
    <property type="match status" value="1"/>
</dbReference>
<evidence type="ECO:0000313" key="12">
    <source>
        <dbReference type="Proteomes" id="UP000494203"/>
    </source>
</evidence>
<protein>
    <recommendedName>
        <fullName evidence="9">Efflux pump membrane transporter</fullName>
    </recommendedName>
</protein>
<feature type="transmembrane region" description="Helical" evidence="9">
    <location>
        <begin position="867"/>
        <end position="886"/>
    </location>
</feature>
<keyword evidence="5 9" id="KW-0997">Cell inner membrane</keyword>
<feature type="transmembrane region" description="Helical" evidence="9">
    <location>
        <begin position="433"/>
        <end position="457"/>
    </location>
</feature>
<sequence length="1045" mass="111756">MARFFIDRPVFAWVISLLIALVGVLSIRALPVAQYPDIAPPVVNIGASYPGASAKVVEEAVTAIIEREMNGAPGLMYTASSSDSTGWASINLTFKQGTNPDIAAVEVQNRLKAVEPRLPESVRRDGVRVEKAADNIQLVVSLKSDGSLDDMQLGELAASNVLQALRRVEGVGKVQSFGAEAAMRIWPDPVKLTALSLTPGDIVSALRSHNARVTIGELGNQAVPKDAPLNASIVAGESLHTPEQFANIPLRAQPDGATLRLKDVARVELGGTDYMYLSRVNGMTGTGLGIKLAPGSNAVETTRRIRETMRELAQYFPPGVSWDIPYETSTFVEISIKKVLMTLLEAVALVFCVMYLFMQNLRATLIPTLVVPVALLGTLGVMLGLGYSINVLTMFGMVLAIGILVDDAIVVVENVERIMAEEGLSPHDATVKAMGQISGAIVGITVVLVSVFVPMAFFDGAVGNIYRQFAVTLAVSIAFSAFLALSLTPALCASLLKPVPAGHHEKRGFFGGFNRAFARLTTRYTAQVAGVLARPLRFGLAYALVIGVAALLFARLPSSFLPDEDQGSFMAMVILPQGSPQAETMAVVKDVERYMMEHEPVQYVYSVNGFSQYGSGPNSAMFFVTLKDWKERRDPALQVDAVVKRINEVFAARKNLMVFALNSPPLPDLGSTSGFDLRLQDRGGVGYEALTRARQQLLAKAAEHPALTDVVFAGQQEAPQLQLHVDRDKAQAMGVPIDEINTALAVMYGSDYIGDFMLNGQVRRVTVQADGKRRVDLDDISRLHVRNLQGQMVPLSAFTTLKWSMGPPQLNRYNGFPSFTINGSAAPGHSSGEAMRAMEALAAELPRGIGFDWSGQSYEERLSGNQAPVLFALSVLIVFLALAALYESWSIPLAVILVVPLGVIGALLGVTVRGMPNDIYFKVGLIATIGLSAKNAILIVEVAKDLVRDGQGVLSATLEAARLRLRPIVMTSLAFGVGVLPLALASGAASGAQAAIGTGVLGGIITATVLAVFLVPLFFLIVGRMVGMRARPARPAGRETLETTP</sequence>
<dbReference type="GO" id="GO:0009636">
    <property type="term" value="P:response to toxic substance"/>
    <property type="evidence" value="ECO:0007669"/>
    <property type="project" value="UniProtKB-ARBA"/>
</dbReference>
<keyword evidence="8 9" id="KW-0472">Membrane</keyword>
<dbReference type="InterPro" id="IPR000731">
    <property type="entry name" value="SSD"/>
</dbReference>
<keyword evidence="6 9" id="KW-0812">Transmembrane</keyword>
<keyword evidence="4" id="KW-1003">Cell membrane</keyword>